<dbReference type="PANTHER" id="PTHR43857">
    <property type="entry name" value="BLR7761 PROTEIN"/>
    <property type="match status" value="1"/>
</dbReference>
<sequence>MIERVDPASLYHSPAFAQGSIAPSGRTLYVSGQNGVDARGAMASGVVAQVAQAIANVRAVLAAAGATPDDVVKLTIYLDQRVTPREAYDAAVEAWGARRTAVTALLVAGLAVPGALVEIEAVASLPD</sequence>
<dbReference type="EMBL" id="SGWX01000001">
    <property type="protein sequence ID" value="RZS62547.1"/>
    <property type="molecule type" value="Genomic_DNA"/>
</dbReference>
<keyword evidence="2" id="KW-1185">Reference proteome</keyword>
<protein>
    <submittedName>
        <fullName evidence="1">Enamine deaminase RidA (YjgF/YER057c/UK114 family)</fullName>
    </submittedName>
</protein>
<dbReference type="Gene3D" id="3.30.1330.40">
    <property type="entry name" value="RutC-like"/>
    <property type="match status" value="1"/>
</dbReference>
<comment type="caution">
    <text evidence="1">The sequence shown here is derived from an EMBL/GenBank/DDBJ whole genome shotgun (WGS) entry which is preliminary data.</text>
</comment>
<dbReference type="InterPro" id="IPR035959">
    <property type="entry name" value="RutC-like_sf"/>
</dbReference>
<accession>A0A4Q7M682</accession>
<gene>
    <name evidence="1" type="ORF">EV386_2883</name>
</gene>
<reference evidence="1 2" key="1">
    <citation type="submission" date="2019-02" db="EMBL/GenBank/DDBJ databases">
        <title>Sequencing the genomes of 1000 actinobacteria strains.</title>
        <authorList>
            <person name="Klenk H.-P."/>
        </authorList>
    </citation>
    <scope>NUCLEOTIDE SEQUENCE [LARGE SCALE GENOMIC DNA]</scope>
    <source>
        <strain evidence="1 2">DSM 16932</strain>
    </source>
</reference>
<dbReference type="RefSeq" id="WP_130416032.1">
    <property type="nucleotide sequence ID" value="NZ_SGWX01000001.1"/>
</dbReference>
<dbReference type="OrthoDB" id="3212792at2"/>
<dbReference type="PANTHER" id="PTHR43857:SF1">
    <property type="entry name" value="YJGH FAMILY PROTEIN"/>
    <property type="match status" value="1"/>
</dbReference>
<dbReference type="Proteomes" id="UP000293852">
    <property type="component" value="Unassembled WGS sequence"/>
</dbReference>
<dbReference type="Pfam" id="PF01042">
    <property type="entry name" value="Ribonuc_L-PSP"/>
    <property type="match status" value="1"/>
</dbReference>
<dbReference type="CDD" id="cd00448">
    <property type="entry name" value="YjgF_YER057c_UK114_family"/>
    <property type="match status" value="1"/>
</dbReference>
<dbReference type="InterPro" id="IPR006175">
    <property type="entry name" value="YjgF/YER057c/UK114"/>
</dbReference>
<dbReference type="AlphaFoldDB" id="A0A4Q7M682"/>
<proteinExistence type="predicted"/>
<evidence type="ECO:0000313" key="1">
    <source>
        <dbReference type="EMBL" id="RZS62547.1"/>
    </source>
</evidence>
<organism evidence="1 2">
    <name type="scientific">Xylanimonas ulmi</name>
    <dbReference type="NCBI Taxonomy" id="228973"/>
    <lineage>
        <taxon>Bacteria</taxon>
        <taxon>Bacillati</taxon>
        <taxon>Actinomycetota</taxon>
        <taxon>Actinomycetes</taxon>
        <taxon>Micrococcales</taxon>
        <taxon>Promicromonosporaceae</taxon>
        <taxon>Xylanimonas</taxon>
    </lineage>
</organism>
<dbReference type="SUPFAM" id="SSF55298">
    <property type="entry name" value="YjgF-like"/>
    <property type="match status" value="1"/>
</dbReference>
<evidence type="ECO:0000313" key="2">
    <source>
        <dbReference type="Proteomes" id="UP000293852"/>
    </source>
</evidence>
<name>A0A4Q7M682_9MICO</name>